<dbReference type="Gene3D" id="1.10.287.130">
    <property type="match status" value="1"/>
</dbReference>
<evidence type="ECO:0000256" key="4">
    <source>
        <dbReference type="SAM" id="Coils"/>
    </source>
</evidence>
<organism evidence="6 7">
    <name type="scientific">Alteromonas arenosi</name>
    <dbReference type="NCBI Taxonomy" id="3055817"/>
    <lineage>
        <taxon>Bacteria</taxon>
        <taxon>Pseudomonadati</taxon>
        <taxon>Pseudomonadota</taxon>
        <taxon>Gammaproteobacteria</taxon>
        <taxon>Alteromonadales</taxon>
        <taxon>Alteromonadaceae</taxon>
        <taxon>Alteromonas/Salinimonas group</taxon>
        <taxon>Alteromonas</taxon>
    </lineage>
</organism>
<dbReference type="PANTHER" id="PTHR43547">
    <property type="entry name" value="TWO-COMPONENT HISTIDINE KINASE"/>
    <property type="match status" value="1"/>
</dbReference>
<dbReference type="CDD" id="cd00075">
    <property type="entry name" value="HATPase"/>
    <property type="match status" value="1"/>
</dbReference>
<comment type="catalytic activity">
    <reaction evidence="1">
        <text>ATP + protein L-histidine = ADP + protein N-phospho-L-histidine.</text>
        <dbReference type="EC" id="2.7.13.3"/>
    </reaction>
</comment>
<dbReference type="Gene3D" id="2.60.40.10">
    <property type="entry name" value="Immunoglobulins"/>
    <property type="match status" value="1"/>
</dbReference>
<evidence type="ECO:0000313" key="6">
    <source>
        <dbReference type="EMBL" id="MDM7860379.1"/>
    </source>
</evidence>
<keyword evidence="3" id="KW-0597">Phosphoprotein</keyword>
<protein>
    <recommendedName>
        <fullName evidence="2">histidine kinase</fullName>
        <ecNumber evidence="2">2.7.13.3</ecNumber>
    </recommendedName>
</protein>
<dbReference type="Gene3D" id="3.30.565.10">
    <property type="entry name" value="Histidine kinase-like ATPase, C-terminal domain"/>
    <property type="match status" value="1"/>
</dbReference>
<dbReference type="InterPro" id="IPR004358">
    <property type="entry name" value="Sig_transdc_His_kin-like_C"/>
</dbReference>
<dbReference type="EMBL" id="JAUCBP010000007">
    <property type="protein sequence ID" value="MDM7860379.1"/>
    <property type="molecule type" value="Genomic_DNA"/>
</dbReference>
<reference evidence="6 7" key="1">
    <citation type="submission" date="2023-06" db="EMBL/GenBank/DDBJ databases">
        <title>Alteromonas sp. ASW11-36 isolated from intertidal sand.</title>
        <authorList>
            <person name="Li Y."/>
        </authorList>
    </citation>
    <scope>NUCLEOTIDE SEQUENCE [LARGE SCALE GENOMIC DNA]</scope>
    <source>
        <strain evidence="6 7">ASW11-36</strain>
    </source>
</reference>
<dbReference type="InterPro" id="IPR015943">
    <property type="entry name" value="WD40/YVTN_repeat-like_dom_sf"/>
</dbReference>
<dbReference type="InterPro" id="IPR005467">
    <property type="entry name" value="His_kinase_dom"/>
</dbReference>
<dbReference type="InterPro" id="IPR013783">
    <property type="entry name" value="Ig-like_fold"/>
</dbReference>
<dbReference type="SUPFAM" id="SSF63829">
    <property type="entry name" value="Calcium-dependent phosphotriesterase"/>
    <property type="match status" value="2"/>
</dbReference>
<dbReference type="EC" id="2.7.13.3" evidence="2"/>
<dbReference type="InterPro" id="IPR003594">
    <property type="entry name" value="HATPase_dom"/>
</dbReference>
<dbReference type="Pfam" id="PF02518">
    <property type="entry name" value="HATPase_c"/>
    <property type="match status" value="1"/>
</dbReference>
<sequence length="1228" mass="137137">MAASEHIAFTVINNTDTNLIGAQRVTIQDKQGYMWFGGDNGLARFDGYSAKVFRYNAEIPSSISSNLIYDIIIDRDGVMWVATSFGLNQFDPEYESFTSYTVDDTQESVSNDIRSIMQAQDGRIWLGTSIGIAIFDPVTKSFTVDEISALPDNLDVRDIVEDDSDNVWIGTAANGAFRVNPTNQQVTHFAHNEDDNSGLSGPSVVVMHVDRQGSVWIGTASGGLNLFDKTTESFSHFKHNAQDSTSIGSNFIRGIYDDTQGNFWIATDGGGLSRFDRLNGRFESYKHQPGMMDSLRSDKIRSIYEDAFGNLWFGHFPFGLTKLDRQAIAFRHYRHNPLDENSLSDNSMLAIAEESPGVIWVGTENGLNLVDLDSGDTQRFMHDPLDQTSLPAPPALAIEKTRDGVWVGTWSGGLSLLDKETGTFTYFQHDRQNSKSISGDHIWVVYEDSNNDLWIGTETAGLNKYDRENNDFIHYPTGNDPATDAGANWVSALLEDSRGNFWVGTYFGLALLNRDTGDIEFFVEDPNRPDSIKGNHITSIIEDAQGHLWIGTHGSGINKKSPSTHSFTTYDMSHGLADNVVYGIVEDKNGNIWFATANGLSRFNPETEQFFNFYKSSGLAGDVFNRPAYAHLSSGKLAFGSTDGLTIVDPDAQTSQRVSPPLVFNDFQVLNESVTIASDSVLPKALGYIDEITLTHEHSVFSIGFVELNYRNSEDDQYSYKLAGFDENWSPPSSNRLATYTNLDPGTYTFTVKVVNNQENAAHVTRSINITILPAPWRSPLAYFFYSLAAFLLLLFLGSQHLQKLRASKRLELALWGSGDEFWEVDMALNKIFRRNPMTELNHAEIDDWNDAQLEQIHPEDKPFNQRAIQLIKDGEQQELELAYRKRTVDNEWVWLLDRGRVTKTDSHGTPLVFTGTTKNIQQLKATETALLNLNIELENRVQERTKALEDTAKELQKTNNFLKRAQKQLVESEKMVSLGSMVAGVSHELNTPLGISTTALSILQSQLSALYELVKDGSLSRSKFEQFQSDANESVALVEKNLERAAKIVETFKSVATMQPNDVISANNVSKILLQAISDMQMRYTLASDSIVFDATTDIQIRTYSSTLESIVVQLLENAAKHAYDRIEDFHAFITVSQVQDEIIITLQDNGKGMDKEMAKRIFDPFYTTNRGDNLGLGMHIVYNQVTHVLHGKIKCKSEIGVGTQIIIKLPAQLDVDVTHLIAAQSQ</sequence>
<evidence type="ECO:0000256" key="2">
    <source>
        <dbReference type="ARBA" id="ARBA00012438"/>
    </source>
</evidence>
<dbReference type="SUPFAM" id="SSF47384">
    <property type="entry name" value="Homodimeric domain of signal transducing histidine kinase"/>
    <property type="match status" value="1"/>
</dbReference>
<name>A0ABT7SW05_9ALTE</name>
<dbReference type="InterPro" id="IPR013655">
    <property type="entry name" value="PAS_fold_3"/>
</dbReference>
<evidence type="ECO:0000256" key="1">
    <source>
        <dbReference type="ARBA" id="ARBA00000085"/>
    </source>
</evidence>
<feature type="domain" description="Histidine kinase" evidence="5">
    <location>
        <begin position="985"/>
        <end position="1215"/>
    </location>
</feature>
<dbReference type="SUPFAM" id="SSF55785">
    <property type="entry name" value="PYP-like sensor domain (PAS domain)"/>
    <property type="match status" value="1"/>
</dbReference>
<dbReference type="InterPro" id="IPR035965">
    <property type="entry name" value="PAS-like_dom_sf"/>
</dbReference>
<evidence type="ECO:0000313" key="7">
    <source>
        <dbReference type="Proteomes" id="UP001234343"/>
    </source>
</evidence>
<dbReference type="PROSITE" id="PS50109">
    <property type="entry name" value="HIS_KIN"/>
    <property type="match status" value="1"/>
</dbReference>
<dbReference type="InterPro" id="IPR011123">
    <property type="entry name" value="Y_Y_Y"/>
</dbReference>
<comment type="caution">
    <text evidence="6">The sequence shown here is derived from an EMBL/GenBank/DDBJ whole genome shotgun (WGS) entry which is preliminary data.</text>
</comment>
<dbReference type="InterPro" id="IPR036097">
    <property type="entry name" value="HisK_dim/P_sf"/>
</dbReference>
<evidence type="ECO:0000256" key="3">
    <source>
        <dbReference type="ARBA" id="ARBA00022553"/>
    </source>
</evidence>
<dbReference type="PRINTS" id="PR00344">
    <property type="entry name" value="BCTRLSENSOR"/>
</dbReference>
<dbReference type="Proteomes" id="UP001234343">
    <property type="component" value="Unassembled WGS sequence"/>
</dbReference>
<dbReference type="Pfam" id="PF07495">
    <property type="entry name" value="Y_Y_Y"/>
    <property type="match status" value="1"/>
</dbReference>
<evidence type="ECO:0000259" key="5">
    <source>
        <dbReference type="PROSITE" id="PS50109"/>
    </source>
</evidence>
<proteinExistence type="predicted"/>
<dbReference type="InterPro" id="IPR036890">
    <property type="entry name" value="HATPase_C_sf"/>
</dbReference>
<gene>
    <name evidence="6" type="ORF">QTP81_07205</name>
</gene>
<dbReference type="Gene3D" id="3.30.450.20">
    <property type="entry name" value="PAS domain"/>
    <property type="match status" value="1"/>
</dbReference>
<dbReference type="Pfam" id="PF08447">
    <property type="entry name" value="PAS_3"/>
    <property type="match status" value="1"/>
</dbReference>
<feature type="coiled-coil region" evidence="4">
    <location>
        <begin position="921"/>
        <end position="976"/>
    </location>
</feature>
<dbReference type="CDD" id="cd00082">
    <property type="entry name" value="HisKA"/>
    <property type="match status" value="1"/>
</dbReference>
<dbReference type="SMART" id="SM00387">
    <property type="entry name" value="HATPase_c"/>
    <property type="match status" value="1"/>
</dbReference>
<dbReference type="Pfam" id="PF07494">
    <property type="entry name" value="Reg_prop"/>
    <property type="match status" value="8"/>
</dbReference>
<accession>A0ABT7SW05</accession>
<dbReference type="SUPFAM" id="SSF55874">
    <property type="entry name" value="ATPase domain of HSP90 chaperone/DNA topoisomerase II/histidine kinase"/>
    <property type="match status" value="1"/>
</dbReference>
<dbReference type="InterPro" id="IPR003661">
    <property type="entry name" value="HisK_dim/P_dom"/>
</dbReference>
<keyword evidence="4" id="KW-0175">Coiled coil</keyword>
<dbReference type="InterPro" id="IPR011110">
    <property type="entry name" value="Reg_prop"/>
</dbReference>
<dbReference type="PANTHER" id="PTHR43547:SF2">
    <property type="entry name" value="HYBRID SIGNAL TRANSDUCTION HISTIDINE KINASE C"/>
    <property type="match status" value="1"/>
</dbReference>
<keyword evidence="7" id="KW-1185">Reference proteome</keyword>
<dbReference type="Gene3D" id="2.130.10.10">
    <property type="entry name" value="YVTN repeat-like/Quinoprotein amine dehydrogenase"/>
    <property type="match status" value="2"/>
</dbReference>